<dbReference type="PROSITE" id="PS00070">
    <property type="entry name" value="ALDEHYDE_DEHYDR_CYS"/>
    <property type="match status" value="1"/>
</dbReference>
<dbReference type="SUPFAM" id="SSF53720">
    <property type="entry name" value="ALDH-like"/>
    <property type="match status" value="1"/>
</dbReference>
<organism evidence="3 4">
    <name type="scientific">Citricoccus alkalitolerans</name>
    <dbReference type="NCBI Taxonomy" id="246603"/>
    <lineage>
        <taxon>Bacteria</taxon>
        <taxon>Bacillati</taxon>
        <taxon>Actinomycetota</taxon>
        <taxon>Actinomycetes</taxon>
        <taxon>Micrococcales</taxon>
        <taxon>Micrococcaceae</taxon>
        <taxon>Citricoccus</taxon>
    </lineage>
</organism>
<dbReference type="Proteomes" id="UP001595965">
    <property type="component" value="Unassembled WGS sequence"/>
</dbReference>
<evidence type="ECO:0000313" key="3">
    <source>
        <dbReference type="EMBL" id="MFC4428919.1"/>
    </source>
</evidence>
<dbReference type="Gene3D" id="3.40.605.10">
    <property type="entry name" value="Aldehyde Dehydrogenase, Chain A, domain 1"/>
    <property type="match status" value="1"/>
</dbReference>
<keyword evidence="4" id="KW-1185">Reference proteome</keyword>
<dbReference type="EMBL" id="JBHSEN010000001">
    <property type="protein sequence ID" value="MFC4428919.1"/>
    <property type="molecule type" value="Genomic_DNA"/>
</dbReference>
<evidence type="ECO:0000256" key="1">
    <source>
        <dbReference type="ARBA" id="ARBA00023002"/>
    </source>
</evidence>
<dbReference type="Gene3D" id="3.40.309.10">
    <property type="entry name" value="Aldehyde Dehydrogenase, Chain A, domain 2"/>
    <property type="match status" value="1"/>
</dbReference>
<dbReference type="Pfam" id="PF00171">
    <property type="entry name" value="Aldedh"/>
    <property type="match status" value="1"/>
</dbReference>
<dbReference type="InterPro" id="IPR015590">
    <property type="entry name" value="Aldehyde_DH_dom"/>
</dbReference>
<comment type="caution">
    <text evidence="3">The sequence shown here is derived from an EMBL/GenBank/DDBJ whole genome shotgun (WGS) entry which is preliminary data.</text>
</comment>
<proteinExistence type="predicted"/>
<keyword evidence="1" id="KW-0560">Oxidoreductase</keyword>
<feature type="domain" description="Aldehyde dehydrogenase" evidence="2">
    <location>
        <begin position="26"/>
        <end position="488"/>
    </location>
</feature>
<dbReference type="InterPro" id="IPR016160">
    <property type="entry name" value="Ald_DH_CS_CYS"/>
</dbReference>
<dbReference type="InterPro" id="IPR016162">
    <property type="entry name" value="Ald_DH_N"/>
</dbReference>
<evidence type="ECO:0000259" key="2">
    <source>
        <dbReference type="Pfam" id="PF00171"/>
    </source>
</evidence>
<reference evidence="4" key="1">
    <citation type="journal article" date="2019" name="Int. J. Syst. Evol. Microbiol.">
        <title>The Global Catalogue of Microorganisms (GCM) 10K type strain sequencing project: providing services to taxonomists for standard genome sequencing and annotation.</title>
        <authorList>
            <consortium name="The Broad Institute Genomics Platform"/>
            <consortium name="The Broad Institute Genome Sequencing Center for Infectious Disease"/>
            <person name="Wu L."/>
            <person name="Ma J."/>
        </authorList>
    </citation>
    <scope>NUCLEOTIDE SEQUENCE [LARGE SCALE GENOMIC DNA]</scope>
    <source>
        <strain evidence="4">CGMCC 1.12125</strain>
    </source>
</reference>
<dbReference type="PANTHER" id="PTHR11699">
    <property type="entry name" value="ALDEHYDE DEHYDROGENASE-RELATED"/>
    <property type="match status" value="1"/>
</dbReference>
<name>A0ABV8XTK5_9MICC</name>
<dbReference type="InterPro" id="IPR016161">
    <property type="entry name" value="Ald_DH/histidinol_DH"/>
</dbReference>
<accession>A0ABV8XTK5</accession>
<evidence type="ECO:0000313" key="4">
    <source>
        <dbReference type="Proteomes" id="UP001595965"/>
    </source>
</evidence>
<dbReference type="RefSeq" id="WP_344229254.1">
    <property type="nucleotide sequence ID" value="NZ_BAAALH010000002.1"/>
</dbReference>
<sequence>MTVTETTPHVGENLFPTGQLFIAGRWRAAAGGGLMAVEAPATGKKLTDVARATTADVDAAAGAARATFDSGVWSGLSGRERARILLEVGRLIRLRSQRLGQIESQDAGKPITMATAVDVNGAAETFEYYAMLAQQLDGAVRETPGNVHAYVRREPLGVVAAITPFNFPLILSTSKIAPALAAGNSVVLKPADDTPLSSLMVAEILQEAGIPDGVFNVITGVGSELGDHLVGHPEVDKVAFTGSTEVGARVASHAGKNLRPVVSELGGNSANILFADADLDRAINTVIQAFVFNAGQFCMAGSRLYVERPVYEQVIERLSQAVAGIPWGDITRPESVFGPLISRKQFDRVAALVSETVAAGARLIAGGDPDPDRPGYFYPATVLADVREDHPAVAREVFGPVLTVQPFDTEEAVIEAANGTPYGLAAGVQTGDVVRGQRVSRRLKAGIVWINGWGLMDPAVPFGGVKASGWGRENGPEGLNEYLQTKSIVLNLEG</sequence>
<protein>
    <submittedName>
        <fullName evidence="3">Aldehyde dehydrogenase family protein</fullName>
    </submittedName>
</protein>
<gene>
    <name evidence="3" type="ORF">ACFO0K_04400</name>
</gene>
<dbReference type="InterPro" id="IPR016163">
    <property type="entry name" value="Ald_DH_C"/>
</dbReference>